<dbReference type="PANTHER" id="PTHR31272:SF9">
    <property type="entry name" value="BLL1027 PROTEIN"/>
    <property type="match status" value="1"/>
</dbReference>
<proteinExistence type="predicted"/>
<reference evidence="2" key="1">
    <citation type="journal article" date="2015" name="Proc. Natl. Acad. Sci. U.S.A.">
        <title>Networks of energetic and metabolic interactions define dynamics in microbial communities.</title>
        <authorList>
            <person name="Embree M."/>
            <person name="Liu J.K."/>
            <person name="Al-Bassam M.M."/>
            <person name="Zengler K."/>
        </authorList>
    </citation>
    <scope>NUCLEOTIDE SEQUENCE</scope>
</reference>
<keyword evidence="1" id="KW-1133">Transmembrane helix</keyword>
<feature type="transmembrane region" description="Helical" evidence="1">
    <location>
        <begin position="204"/>
        <end position="222"/>
    </location>
</feature>
<feature type="transmembrane region" description="Helical" evidence="1">
    <location>
        <begin position="121"/>
        <end position="149"/>
    </location>
</feature>
<dbReference type="InterPro" id="IPR051790">
    <property type="entry name" value="Cytochrome_c-biogenesis_DsbD"/>
</dbReference>
<name>A0A0W8F084_9ZZZZ</name>
<comment type="caution">
    <text evidence="2">The sequence shown here is derived from an EMBL/GenBank/DDBJ whole genome shotgun (WGS) entry which is preliminary data.</text>
</comment>
<feature type="transmembrane region" description="Helical" evidence="1">
    <location>
        <begin position="161"/>
        <end position="183"/>
    </location>
</feature>
<dbReference type="PANTHER" id="PTHR31272">
    <property type="entry name" value="CYTOCHROME C-TYPE BIOGENESIS PROTEIN HI_1454-RELATED"/>
    <property type="match status" value="1"/>
</dbReference>
<feature type="transmembrane region" description="Helical" evidence="1">
    <location>
        <begin position="6"/>
        <end position="27"/>
    </location>
</feature>
<keyword evidence="1" id="KW-0812">Transmembrane</keyword>
<feature type="transmembrane region" description="Helical" evidence="1">
    <location>
        <begin position="48"/>
        <end position="74"/>
    </location>
</feature>
<keyword evidence="1" id="KW-0472">Membrane</keyword>
<sequence length="223" mass="22991">MNAPDLVVAFTAGLLAPLGAACVLPLYPGYLSFLAGQAGEIRSPPARILLGVIAGSGILVAMVLFGLIVVSLLSLPLSRAVGIIAPAAYILLGIIGILLVSGWNPEYPSAAPQIPATKRPFLGAFLFGLFFGVLILPCNVAPVAVLLALSTSAADGVANMFNFLLFGAGMAVPLVAISALSAYRGNEVATLLAKHKRLIHRVTGVLMIGMAVFYLMNLIPITG</sequence>
<accession>A0A0W8F084</accession>
<protein>
    <submittedName>
        <fullName evidence="2">Uncharacterized protein</fullName>
    </submittedName>
</protein>
<evidence type="ECO:0000313" key="2">
    <source>
        <dbReference type="EMBL" id="KUG14310.1"/>
    </source>
</evidence>
<feature type="transmembrane region" description="Helical" evidence="1">
    <location>
        <begin position="80"/>
        <end position="100"/>
    </location>
</feature>
<gene>
    <name evidence="2" type="ORF">ASZ90_016054</name>
</gene>
<organism evidence="2">
    <name type="scientific">hydrocarbon metagenome</name>
    <dbReference type="NCBI Taxonomy" id="938273"/>
    <lineage>
        <taxon>unclassified sequences</taxon>
        <taxon>metagenomes</taxon>
        <taxon>ecological metagenomes</taxon>
    </lineage>
</organism>
<dbReference type="EMBL" id="LNQE01001674">
    <property type="protein sequence ID" value="KUG14310.1"/>
    <property type="molecule type" value="Genomic_DNA"/>
</dbReference>
<evidence type="ECO:0000256" key="1">
    <source>
        <dbReference type="SAM" id="Phobius"/>
    </source>
</evidence>
<dbReference type="AlphaFoldDB" id="A0A0W8F084"/>